<keyword evidence="1" id="KW-0472">Membrane</keyword>
<dbReference type="Proteomes" id="UP000054988">
    <property type="component" value="Unassembled WGS sequence"/>
</dbReference>
<keyword evidence="1" id="KW-1133">Transmembrane helix</keyword>
<sequence length="39" mass="4278">MPGTIENFLTASRSVVNSTSSLSAIFFVYNMGLFLFSID</sequence>
<dbReference type="EMBL" id="LATX01002374">
    <property type="protein sequence ID" value="KTB30629.1"/>
    <property type="molecule type" value="Genomic_DNA"/>
</dbReference>
<feature type="transmembrane region" description="Helical" evidence="1">
    <location>
        <begin position="20"/>
        <end position="38"/>
    </location>
</feature>
<gene>
    <name evidence="2" type="ORF">WG66_16782</name>
</gene>
<comment type="caution">
    <text evidence="2">The sequence shown here is derived from an EMBL/GenBank/DDBJ whole genome shotgun (WGS) entry which is preliminary data.</text>
</comment>
<accession>A0A0W0F2S3</accession>
<protein>
    <submittedName>
        <fullName evidence="2">Uncharacterized protein</fullName>
    </submittedName>
</protein>
<evidence type="ECO:0000256" key="1">
    <source>
        <dbReference type="SAM" id="Phobius"/>
    </source>
</evidence>
<name>A0A0W0F2S3_MONRR</name>
<evidence type="ECO:0000313" key="2">
    <source>
        <dbReference type="EMBL" id="KTB30629.1"/>
    </source>
</evidence>
<dbReference type="AlphaFoldDB" id="A0A0W0F2S3"/>
<organism evidence="2 3">
    <name type="scientific">Moniliophthora roreri</name>
    <name type="common">Frosty pod rot fungus</name>
    <name type="synonym">Monilia roreri</name>
    <dbReference type="NCBI Taxonomy" id="221103"/>
    <lineage>
        <taxon>Eukaryota</taxon>
        <taxon>Fungi</taxon>
        <taxon>Dikarya</taxon>
        <taxon>Basidiomycota</taxon>
        <taxon>Agaricomycotina</taxon>
        <taxon>Agaricomycetes</taxon>
        <taxon>Agaricomycetidae</taxon>
        <taxon>Agaricales</taxon>
        <taxon>Marasmiineae</taxon>
        <taxon>Marasmiaceae</taxon>
        <taxon>Moniliophthora</taxon>
    </lineage>
</organism>
<reference evidence="2 3" key="1">
    <citation type="submission" date="2015-12" db="EMBL/GenBank/DDBJ databases">
        <title>Draft genome sequence of Moniliophthora roreri, the causal agent of frosty pod rot of cacao.</title>
        <authorList>
            <person name="Aime M.C."/>
            <person name="Diaz-Valderrama J.R."/>
            <person name="Kijpornyongpan T."/>
            <person name="Phillips-Mora W."/>
        </authorList>
    </citation>
    <scope>NUCLEOTIDE SEQUENCE [LARGE SCALE GENOMIC DNA]</scope>
    <source>
        <strain evidence="2 3">MCA 2952</strain>
    </source>
</reference>
<evidence type="ECO:0000313" key="3">
    <source>
        <dbReference type="Proteomes" id="UP000054988"/>
    </source>
</evidence>
<keyword evidence="1" id="KW-0812">Transmembrane</keyword>
<proteinExistence type="predicted"/>